<evidence type="ECO:0000256" key="1">
    <source>
        <dbReference type="ARBA" id="ARBA00008520"/>
    </source>
</evidence>
<keyword evidence="2" id="KW-0813">Transport</keyword>
<keyword evidence="4" id="KW-0472">Membrane</keyword>
<comment type="caution">
    <text evidence="5">The sequence shown here is derived from an EMBL/GenBank/DDBJ whole genome shotgun (WGS) entry which is preliminary data.</text>
</comment>
<keyword evidence="3" id="KW-0732">Signal</keyword>
<proteinExistence type="inferred from homology"/>
<keyword evidence="4" id="KW-1133">Transmembrane helix</keyword>
<dbReference type="Gene3D" id="3.40.190.10">
    <property type="entry name" value="Periplasmic binding protein-like II"/>
    <property type="match status" value="2"/>
</dbReference>
<organism evidence="5 6">
    <name type="scientific">Actinomadura fulvescens</name>
    <dbReference type="NCBI Taxonomy" id="46160"/>
    <lineage>
        <taxon>Bacteria</taxon>
        <taxon>Bacillati</taxon>
        <taxon>Actinomycetota</taxon>
        <taxon>Actinomycetes</taxon>
        <taxon>Streptosporangiales</taxon>
        <taxon>Thermomonosporaceae</taxon>
        <taxon>Actinomadura</taxon>
    </lineage>
</organism>
<accession>A0ABP6CHA6</accession>
<evidence type="ECO:0000313" key="5">
    <source>
        <dbReference type="EMBL" id="GAA2616717.1"/>
    </source>
</evidence>
<name>A0ABP6CHA6_9ACTN</name>
<gene>
    <name evidence="5" type="ORF">GCM10010411_59820</name>
</gene>
<evidence type="ECO:0000313" key="6">
    <source>
        <dbReference type="Proteomes" id="UP001501509"/>
    </source>
</evidence>
<sequence length="551" mass="60008">MIVLFPAFTTDWGNVPAWLSAVGTLFALLFAAVAVVVSRRTYQIESDRDRVNEEARRAAAEFDHRAQAALVSAWWGENDRDGRLGAFVRNASNAPVYQAYLTVMERDGDSEGVKLHAHVLPPGEHPRFFPVDPAMISGGRTPGHQSAYRVRLCFTDAAGVRWMRNQFGQLTKLGPSLRIMADQLRADTFSQFDEDFQATYGVHVDYAVTPAGYSQQDYTREAQASGAADALIAPNDWIGDLARRGIIEPTTLSADHRSAFPDWTLKALTMHGRLYGLPMTVDTVALIRNTDLAPAEPATLDELISAGEALRAGGRATHVCSLRVGEGGDPFQLWPLFASAGGRLFGRDQDGEWDRGEVALADEGSVAAFERLRELGEAGAGILRRATGREDSFKLFTSCRTAFLITTTDGLLAARQAGVPFAVSPVPPFADGIDATTFSLVRGLLMTRSGPNKTIAHDLFADYLTQPRVLDSLARNLVSPVAIRTNAAHDAWIEYYRRLCDTGMIMPTFPEMERVWRITGRAQAAVIAGAPARATAEQAAEAVASLFVPRP</sequence>
<dbReference type="EMBL" id="BAAATD010000008">
    <property type="protein sequence ID" value="GAA2616717.1"/>
    <property type="molecule type" value="Genomic_DNA"/>
</dbReference>
<evidence type="ECO:0000256" key="4">
    <source>
        <dbReference type="SAM" id="Phobius"/>
    </source>
</evidence>
<keyword evidence="6" id="KW-1185">Reference proteome</keyword>
<keyword evidence="4" id="KW-0812">Transmembrane</keyword>
<evidence type="ECO:0000256" key="3">
    <source>
        <dbReference type="ARBA" id="ARBA00022729"/>
    </source>
</evidence>
<dbReference type="InterPro" id="IPR006059">
    <property type="entry name" value="SBP"/>
</dbReference>
<evidence type="ECO:0000256" key="2">
    <source>
        <dbReference type="ARBA" id="ARBA00022448"/>
    </source>
</evidence>
<protein>
    <recommendedName>
        <fullName evidence="7">Extracellular solute-binding protein</fullName>
    </recommendedName>
</protein>
<dbReference type="RefSeq" id="WP_344545803.1">
    <property type="nucleotide sequence ID" value="NZ_BAAATD010000008.1"/>
</dbReference>
<feature type="transmembrane region" description="Helical" evidence="4">
    <location>
        <begin position="15"/>
        <end position="38"/>
    </location>
</feature>
<dbReference type="PANTHER" id="PTHR30061">
    <property type="entry name" value="MALTOSE-BINDING PERIPLASMIC PROTEIN"/>
    <property type="match status" value="1"/>
</dbReference>
<evidence type="ECO:0008006" key="7">
    <source>
        <dbReference type="Google" id="ProtNLM"/>
    </source>
</evidence>
<reference evidence="6" key="1">
    <citation type="journal article" date="2019" name="Int. J. Syst. Evol. Microbiol.">
        <title>The Global Catalogue of Microorganisms (GCM) 10K type strain sequencing project: providing services to taxonomists for standard genome sequencing and annotation.</title>
        <authorList>
            <consortium name="The Broad Institute Genomics Platform"/>
            <consortium name="The Broad Institute Genome Sequencing Center for Infectious Disease"/>
            <person name="Wu L."/>
            <person name="Ma J."/>
        </authorList>
    </citation>
    <scope>NUCLEOTIDE SEQUENCE [LARGE SCALE GENOMIC DNA]</scope>
    <source>
        <strain evidence="6">JCM 6833</strain>
    </source>
</reference>
<dbReference type="Proteomes" id="UP001501509">
    <property type="component" value="Unassembled WGS sequence"/>
</dbReference>
<dbReference type="SUPFAM" id="SSF53850">
    <property type="entry name" value="Periplasmic binding protein-like II"/>
    <property type="match status" value="1"/>
</dbReference>
<dbReference type="PANTHER" id="PTHR30061:SF50">
    <property type="entry name" value="MALTOSE_MALTODEXTRIN-BINDING PERIPLASMIC PROTEIN"/>
    <property type="match status" value="1"/>
</dbReference>
<dbReference type="Pfam" id="PF13416">
    <property type="entry name" value="SBP_bac_8"/>
    <property type="match status" value="1"/>
</dbReference>
<comment type="similarity">
    <text evidence="1">Belongs to the bacterial solute-binding protein 1 family.</text>
</comment>